<reference evidence="4" key="1">
    <citation type="submission" date="2023-03" db="EMBL/GenBank/DDBJ databases">
        <title>Complete genome of Cladonia borealis.</title>
        <authorList>
            <person name="Park H."/>
        </authorList>
    </citation>
    <scope>NUCLEOTIDE SEQUENCE</scope>
    <source>
        <strain evidence="4">ANT050790</strain>
    </source>
</reference>
<feature type="compositionally biased region" description="Low complexity" evidence="2">
    <location>
        <begin position="32"/>
        <end position="45"/>
    </location>
</feature>
<protein>
    <recommendedName>
        <fullName evidence="3">RING-type domain-containing protein</fullName>
    </recommendedName>
</protein>
<keyword evidence="5" id="KW-1185">Reference proteome</keyword>
<proteinExistence type="predicted"/>
<dbReference type="InterPro" id="IPR013083">
    <property type="entry name" value="Znf_RING/FYVE/PHD"/>
</dbReference>
<dbReference type="Gene3D" id="3.30.40.10">
    <property type="entry name" value="Zinc/RING finger domain, C3HC4 (zinc finger)"/>
    <property type="match status" value="1"/>
</dbReference>
<keyword evidence="1" id="KW-0862">Zinc</keyword>
<feature type="region of interest" description="Disordered" evidence="2">
    <location>
        <begin position="235"/>
        <end position="255"/>
    </location>
</feature>
<keyword evidence="1" id="KW-0863">Zinc-finger</keyword>
<evidence type="ECO:0000256" key="1">
    <source>
        <dbReference type="PROSITE-ProRule" id="PRU00175"/>
    </source>
</evidence>
<dbReference type="InterPro" id="IPR037381">
    <property type="entry name" value="RFWD3"/>
</dbReference>
<sequence length="377" mass="42358">MADRDSVSPVNSTFWNSVTAGFEFFRSRGVESSTATAATTRTSPRPRVPPTGVEFDQASPPDIYAAMLASSFRESAELINRQNERRIQNEQRIQNEERIRFNDERFHNSIADYERDVGSESTLAAETPNVTPNAAKYLSELQPIAANDLPQDSRICAICKEPYNSDKDPEQACKVGPCGHVLGRTCLSTWVMPAGSRPNKTCPLCRAALFEDDTPDPSEDFDDFLLDQDELEEDEELPLDRLAGEDEEPHDDDRMDDLRVQSLERAGAEIAQPPYMLSEYVLFFFRRFVQGGNLGRSVDGSNLERWAAISAGSSVRRIMGQLYVRQREDMERTAMPIVWTENGPPLDLILDPATTPLIGTALERLVDNELQRYAAER</sequence>
<dbReference type="Proteomes" id="UP001166286">
    <property type="component" value="Unassembled WGS sequence"/>
</dbReference>
<evidence type="ECO:0000313" key="4">
    <source>
        <dbReference type="EMBL" id="KAK0511123.1"/>
    </source>
</evidence>
<dbReference type="PANTHER" id="PTHR16047:SF7">
    <property type="entry name" value="E3 UBIQUITIN-PROTEIN LIGASE RFWD3"/>
    <property type="match status" value="1"/>
</dbReference>
<accession>A0AA39V0H8</accession>
<gene>
    <name evidence="4" type="ORF">JMJ35_006675</name>
</gene>
<dbReference type="GO" id="GO:0008270">
    <property type="term" value="F:zinc ion binding"/>
    <property type="evidence" value="ECO:0007669"/>
    <property type="project" value="UniProtKB-KW"/>
</dbReference>
<organism evidence="4 5">
    <name type="scientific">Cladonia borealis</name>
    <dbReference type="NCBI Taxonomy" id="184061"/>
    <lineage>
        <taxon>Eukaryota</taxon>
        <taxon>Fungi</taxon>
        <taxon>Dikarya</taxon>
        <taxon>Ascomycota</taxon>
        <taxon>Pezizomycotina</taxon>
        <taxon>Lecanoromycetes</taxon>
        <taxon>OSLEUM clade</taxon>
        <taxon>Lecanoromycetidae</taxon>
        <taxon>Lecanorales</taxon>
        <taxon>Lecanorineae</taxon>
        <taxon>Cladoniaceae</taxon>
        <taxon>Cladonia</taxon>
    </lineage>
</organism>
<name>A0AA39V0H8_9LECA</name>
<dbReference type="GO" id="GO:0036297">
    <property type="term" value="P:interstrand cross-link repair"/>
    <property type="evidence" value="ECO:0007669"/>
    <property type="project" value="InterPro"/>
</dbReference>
<dbReference type="InterPro" id="IPR001841">
    <property type="entry name" value="Znf_RING"/>
</dbReference>
<evidence type="ECO:0000256" key="2">
    <source>
        <dbReference type="SAM" id="MobiDB-lite"/>
    </source>
</evidence>
<evidence type="ECO:0000313" key="5">
    <source>
        <dbReference type="Proteomes" id="UP001166286"/>
    </source>
</evidence>
<keyword evidence="1" id="KW-0479">Metal-binding</keyword>
<feature type="region of interest" description="Disordered" evidence="2">
    <location>
        <begin position="29"/>
        <end position="58"/>
    </location>
</feature>
<dbReference type="SUPFAM" id="SSF57850">
    <property type="entry name" value="RING/U-box"/>
    <property type="match status" value="1"/>
</dbReference>
<dbReference type="AlphaFoldDB" id="A0AA39V0H8"/>
<dbReference type="EMBL" id="JAFEKC020000014">
    <property type="protein sequence ID" value="KAK0511123.1"/>
    <property type="molecule type" value="Genomic_DNA"/>
</dbReference>
<dbReference type="GO" id="GO:0005634">
    <property type="term" value="C:nucleus"/>
    <property type="evidence" value="ECO:0007669"/>
    <property type="project" value="InterPro"/>
</dbReference>
<dbReference type="Pfam" id="PF13639">
    <property type="entry name" value="zf-RING_2"/>
    <property type="match status" value="1"/>
</dbReference>
<comment type="caution">
    <text evidence="4">The sequence shown here is derived from an EMBL/GenBank/DDBJ whole genome shotgun (WGS) entry which is preliminary data.</text>
</comment>
<evidence type="ECO:0000259" key="3">
    <source>
        <dbReference type="PROSITE" id="PS50089"/>
    </source>
</evidence>
<dbReference type="GO" id="GO:0016567">
    <property type="term" value="P:protein ubiquitination"/>
    <property type="evidence" value="ECO:0007669"/>
    <property type="project" value="InterPro"/>
</dbReference>
<dbReference type="SMART" id="SM00184">
    <property type="entry name" value="RING"/>
    <property type="match status" value="1"/>
</dbReference>
<dbReference type="GO" id="GO:0004842">
    <property type="term" value="F:ubiquitin-protein transferase activity"/>
    <property type="evidence" value="ECO:0007669"/>
    <property type="project" value="InterPro"/>
</dbReference>
<dbReference type="PANTHER" id="PTHR16047">
    <property type="entry name" value="RFWD3 PROTEIN"/>
    <property type="match status" value="1"/>
</dbReference>
<dbReference type="PROSITE" id="PS50089">
    <property type="entry name" value="ZF_RING_2"/>
    <property type="match status" value="1"/>
</dbReference>
<feature type="domain" description="RING-type" evidence="3">
    <location>
        <begin position="156"/>
        <end position="206"/>
    </location>
</feature>